<dbReference type="PROSITE" id="PS00107">
    <property type="entry name" value="PROTEIN_KINASE_ATP"/>
    <property type="match status" value="1"/>
</dbReference>
<dbReference type="PANTHER" id="PTHR45641">
    <property type="entry name" value="TETRATRICOPEPTIDE REPEAT PROTEIN (AFU_ORTHOLOGUE AFUA_6G03870)"/>
    <property type="match status" value="1"/>
</dbReference>
<keyword evidence="11" id="KW-1185">Reference proteome</keyword>
<dbReference type="Pfam" id="PF13424">
    <property type="entry name" value="TPR_12"/>
    <property type="match status" value="3"/>
</dbReference>
<evidence type="ECO:0000256" key="3">
    <source>
        <dbReference type="ARBA" id="ARBA00022803"/>
    </source>
</evidence>
<accession>A0AA95NIX8</accession>
<evidence type="ECO:0000313" key="11">
    <source>
        <dbReference type="Proteomes" id="UP001177769"/>
    </source>
</evidence>
<dbReference type="AlphaFoldDB" id="A0AA95NIX8"/>
<dbReference type="SMART" id="SM00028">
    <property type="entry name" value="TPR"/>
    <property type="match status" value="7"/>
</dbReference>
<evidence type="ECO:0000256" key="5">
    <source>
        <dbReference type="PROSITE-ProRule" id="PRU00339"/>
    </source>
</evidence>
<name>A0AA95NIX8_9BURK</name>
<dbReference type="Pfam" id="PF13176">
    <property type="entry name" value="TPR_7"/>
    <property type="match status" value="1"/>
</dbReference>
<keyword evidence="3 5" id="KW-0802">TPR repeat</keyword>
<dbReference type="Pfam" id="PF00069">
    <property type="entry name" value="Pkinase"/>
    <property type="match status" value="1"/>
</dbReference>
<keyword evidence="7" id="KW-0175">Coiled coil</keyword>
<evidence type="ECO:0000256" key="6">
    <source>
        <dbReference type="PROSITE-ProRule" id="PRU10141"/>
    </source>
</evidence>
<dbReference type="InterPro" id="IPR019734">
    <property type="entry name" value="TPR_rpt"/>
</dbReference>
<dbReference type="GO" id="GO:0005524">
    <property type="term" value="F:ATP binding"/>
    <property type="evidence" value="ECO:0007669"/>
    <property type="project" value="UniProtKB-UniRule"/>
</dbReference>
<dbReference type="GO" id="GO:0004672">
    <property type="term" value="F:protein kinase activity"/>
    <property type="evidence" value="ECO:0007669"/>
    <property type="project" value="InterPro"/>
</dbReference>
<keyword evidence="10" id="KW-0418">Kinase</keyword>
<evidence type="ECO:0000313" key="10">
    <source>
        <dbReference type="EMBL" id="WIT11731.1"/>
    </source>
</evidence>
<dbReference type="SUPFAM" id="SSF56112">
    <property type="entry name" value="Protein kinase-like (PK-like)"/>
    <property type="match status" value="1"/>
</dbReference>
<reference evidence="10" key="1">
    <citation type="submission" date="2023-01" db="EMBL/GenBank/DDBJ databases">
        <title>Whole genome sequence of Paucibacter sp. S2-9 isolated from pond sediment.</title>
        <authorList>
            <person name="Jung J.Y."/>
        </authorList>
    </citation>
    <scope>NUCLEOTIDE SEQUENCE</scope>
    <source>
        <strain evidence="10">S2-9</strain>
    </source>
</reference>
<evidence type="ECO:0000256" key="1">
    <source>
        <dbReference type="ARBA" id="ARBA00022737"/>
    </source>
</evidence>
<dbReference type="PROSITE" id="PS50005">
    <property type="entry name" value="TPR"/>
    <property type="match status" value="2"/>
</dbReference>
<feature type="coiled-coil region" evidence="7">
    <location>
        <begin position="646"/>
        <end position="701"/>
    </location>
</feature>
<dbReference type="RefSeq" id="WP_285232816.1">
    <property type="nucleotide sequence ID" value="NZ_CP116346.1"/>
</dbReference>
<keyword evidence="4 6" id="KW-0067">ATP-binding</keyword>
<feature type="compositionally biased region" description="Basic and acidic residues" evidence="8">
    <location>
        <begin position="420"/>
        <end position="435"/>
    </location>
</feature>
<feature type="compositionally biased region" description="Basic and acidic residues" evidence="8">
    <location>
        <begin position="402"/>
        <end position="412"/>
    </location>
</feature>
<keyword evidence="1" id="KW-0677">Repeat</keyword>
<feature type="binding site" evidence="6">
    <location>
        <position position="115"/>
    </location>
    <ligand>
        <name>ATP</name>
        <dbReference type="ChEBI" id="CHEBI:30616"/>
    </ligand>
</feature>
<gene>
    <name evidence="10" type="ORF">PFX98_23070</name>
</gene>
<keyword evidence="10" id="KW-0808">Transferase</keyword>
<evidence type="ECO:0000259" key="9">
    <source>
        <dbReference type="PROSITE" id="PS50011"/>
    </source>
</evidence>
<feature type="repeat" description="TPR" evidence="5">
    <location>
        <begin position="630"/>
        <end position="663"/>
    </location>
</feature>
<dbReference type="EMBL" id="CP116346">
    <property type="protein sequence ID" value="WIT11731.1"/>
    <property type="molecule type" value="Genomic_DNA"/>
</dbReference>
<protein>
    <submittedName>
        <fullName evidence="10">Serine/threonine-protein kinase</fullName>
    </submittedName>
</protein>
<evidence type="ECO:0000256" key="4">
    <source>
        <dbReference type="ARBA" id="ARBA00022840"/>
    </source>
</evidence>
<dbReference type="InterPro" id="IPR000719">
    <property type="entry name" value="Prot_kinase_dom"/>
</dbReference>
<dbReference type="Gene3D" id="3.30.200.20">
    <property type="entry name" value="Phosphorylase Kinase, domain 1"/>
    <property type="match status" value="1"/>
</dbReference>
<dbReference type="Proteomes" id="UP001177769">
    <property type="component" value="Chromosome"/>
</dbReference>
<dbReference type="PROSITE" id="PS00108">
    <property type="entry name" value="PROTEIN_KINASE_ST"/>
    <property type="match status" value="1"/>
</dbReference>
<dbReference type="PROSITE" id="PS50011">
    <property type="entry name" value="PROTEIN_KINASE_DOM"/>
    <property type="match status" value="1"/>
</dbReference>
<evidence type="ECO:0000256" key="8">
    <source>
        <dbReference type="SAM" id="MobiDB-lite"/>
    </source>
</evidence>
<keyword evidence="2 6" id="KW-0547">Nucleotide-binding</keyword>
<dbReference type="InterPro" id="IPR011009">
    <property type="entry name" value="Kinase-like_dom_sf"/>
</dbReference>
<dbReference type="InterPro" id="IPR008271">
    <property type="entry name" value="Ser/Thr_kinase_AS"/>
</dbReference>
<proteinExistence type="predicted"/>
<dbReference type="Gene3D" id="1.25.40.10">
    <property type="entry name" value="Tetratricopeptide repeat domain"/>
    <property type="match status" value="2"/>
</dbReference>
<dbReference type="PANTHER" id="PTHR45641:SF19">
    <property type="entry name" value="NEPHROCYSTIN-3"/>
    <property type="match status" value="1"/>
</dbReference>
<sequence>MSSSSAADPDFAQVKALFNEICDLPDEAAQRRRLAELGAPAQLCARVLRLAGHDATTRFAKPVAGMLASVGGAELRPGERLGAWTLVSELGHGGMGMVYLAERSDGHYQQRAAIKLLRGWSGEAALAQLARERQILASLNHPHIARLIDGGSTPGGQPYLVMDYVEGQRIDVYQHEHELGLEATLELFLMVCEAVAYAHRQLVVHCDIKPGNVLVGSDGRAMLLDFGIAQLQGKRAESGVDGSAQDGETLALTPRYASPEQRAGAPASSASDIYSLGAMLGELLQALGPAAARPAEWQAIVRRATAAQPEARYLSVAALMSDLRRYRQHLPLAALPRSPGYVARKFLRRRWPWVLAGSGALLMAALFTLRVVQERDRALQAEALARASAAQAERSAAQAQGAERHALAERDQAAQARAQAQHERDAALAAEARADAERRRAEAARRLAQQEAETTRQVSDFMVALFEGADPRVSGRPDLSAATLVDKGRERMDRDLQGQPALQASMKGVLGKVYENIGKPRAAVELYEQAIALERAKPQRQPLREAALLSRLAVTLSNDGQEAKAVAPARRSLALRQPLVAADALELADAYNTLGLVLTRVDALDEARRCLDKALAIRLARQGAEHLDVAIAIQNLGSLALRAGQLREAEAQFRRALELKRRLLGEQNPSVLTSMQSLAVVLAAQHRVDEAEALLRELVAQRRAVHGPQSATVASALNELASVLQDGGRSAEAIAAYREALALHEQLQGRGSVSVAVNINNLATALEDLGDPAAESLYRESLAIRQAALKPDDLSLARARHNLGRWLLRAGRLAEAQPLLEEAAVQRRKRLPAVHNDRIDSELTLAEAALLQGDSSTAAAGVALVQAQEAALRPLRRVALLRLQGLLASHLQQAQQALEHHQAALQLALATVAPEHPSLRRLRLDVAEAAAALARTLDKP</sequence>
<organism evidence="10 11">
    <name type="scientific">Paucibacter sediminis</name>
    <dbReference type="NCBI Taxonomy" id="3019553"/>
    <lineage>
        <taxon>Bacteria</taxon>
        <taxon>Pseudomonadati</taxon>
        <taxon>Pseudomonadota</taxon>
        <taxon>Betaproteobacteria</taxon>
        <taxon>Burkholderiales</taxon>
        <taxon>Sphaerotilaceae</taxon>
        <taxon>Roseateles</taxon>
    </lineage>
</organism>
<evidence type="ECO:0000256" key="2">
    <source>
        <dbReference type="ARBA" id="ARBA00022741"/>
    </source>
</evidence>
<dbReference type="InterPro" id="IPR011990">
    <property type="entry name" value="TPR-like_helical_dom_sf"/>
</dbReference>
<dbReference type="SMART" id="SM00220">
    <property type="entry name" value="S_TKc"/>
    <property type="match status" value="1"/>
</dbReference>
<feature type="repeat" description="TPR" evidence="5">
    <location>
        <begin position="504"/>
        <end position="537"/>
    </location>
</feature>
<dbReference type="Gene3D" id="1.10.510.10">
    <property type="entry name" value="Transferase(Phosphotransferase) domain 1"/>
    <property type="match status" value="1"/>
</dbReference>
<feature type="region of interest" description="Disordered" evidence="8">
    <location>
        <begin position="395"/>
        <end position="435"/>
    </location>
</feature>
<dbReference type="InterPro" id="IPR017441">
    <property type="entry name" value="Protein_kinase_ATP_BS"/>
</dbReference>
<feature type="domain" description="Protein kinase" evidence="9">
    <location>
        <begin position="84"/>
        <end position="408"/>
    </location>
</feature>
<dbReference type="CDD" id="cd14014">
    <property type="entry name" value="STKc_PknB_like"/>
    <property type="match status" value="1"/>
</dbReference>
<evidence type="ECO:0000256" key="7">
    <source>
        <dbReference type="SAM" id="Coils"/>
    </source>
</evidence>
<dbReference type="KEGG" id="pais:PFX98_23070"/>
<dbReference type="SUPFAM" id="SSF48452">
    <property type="entry name" value="TPR-like"/>
    <property type="match status" value="2"/>
</dbReference>